<dbReference type="PANTHER" id="PTHR10039:SF5">
    <property type="entry name" value="NACHT DOMAIN-CONTAINING PROTEIN"/>
    <property type="match status" value="1"/>
</dbReference>
<gene>
    <name evidence="4" type="ORF">ZT1E4_G8267</name>
</gene>
<dbReference type="Proteomes" id="UP000245764">
    <property type="component" value="Chromosome 8"/>
</dbReference>
<name>A0A2H1GSY9_ZYMTR</name>
<dbReference type="InterPro" id="IPR056693">
    <property type="entry name" value="DUF7791"/>
</dbReference>
<organism evidence="4 5">
    <name type="scientific">Zymoseptoria tritici ST99CH_1E4</name>
    <dbReference type="NCBI Taxonomy" id="1276532"/>
    <lineage>
        <taxon>Eukaryota</taxon>
        <taxon>Fungi</taxon>
        <taxon>Dikarya</taxon>
        <taxon>Ascomycota</taxon>
        <taxon>Pezizomycotina</taxon>
        <taxon>Dothideomycetes</taxon>
        <taxon>Dothideomycetidae</taxon>
        <taxon>Mycosphaerellales</taxon>
        <taxon>Mycosphaerellaceae</taxon>
        <taxon>Zymoseptoria</taxon>
    </lineage>
</organism>
<proteinExistence type="predicted"/>
<evidence type="ECO:0000259" key="2">
    <source>
        <dbReference type="Pfam" id="PF24883"/>
    </source>
</evidence>
<dbReference type="EMBL" id="LT854260">
    <property type="protein sequence ID" value="SMR56670.1"/>
    <property type="molecule type" value="Genomic_DNA"/>
</dbReference>
<dbReference type="InterPro" id="IPR027417">
    <property type="entry name" value="P-loop_NTPase"/>
</dbReference>
<evidence type="ECO:0008006" key="6">
    <source>
        <dbReference type="Google" id="ProtNLM"/>
    </source>
</evidence>
<accession>A0A2H1GSY9</accession>
<dbReference type="PANTHER" id="PTHR10039">
    <property type="entry name" value="AMELOGENIN"/>
    <property type="match status" value="1"/>
</dbReference>
<feature type="domain" description="DUF7791" evidence="3">
    <location>
        <begin position="552"/>
        <end position="698"/>
    </location>
</feature>
<protein>
    <recommendedName>
        <fullName evidence="6">NACHT domain-containing protein</fullName>
    </recommendedName>
</protein>
<dbReference type="Pfam" id="PF25053">
    <property type="entry name" value="DUF7791"/>
    <property type="match status" value="1"/>
</dbReference>
<evidence type="ECO:0000256" key="1">
    <source>
        <dbReference type="ARBA" id="ARBA00022737"/>
    </source>
</evidence>
<dbReference type="InterPro" id="IPR056884">
    <property type="entry name" value="NPHP3-like_N"/>
</dbReference>
<reference evidence="5" key="1">
    <citation type="submission" date="2017-05" db="EMBL/GenBank/DDBJ databases">
        <authorList>
            <person name="Song R."/>
            <person name="Chenine A.L."/>
            <person name="Ruprecht R.M."/>
        </authorList>
    </citation>
    <scope>NUCLEOTIDE SEQUENCE [LARGE SCALE GENOMIC DNA]</scope>
</reference>
<evidence type="ECO:0000259" key="3">
    <source>
        <dbReference type="Pfam" id="PF25053"/>
    </source>
</evidence>
<keyword evidence="1" id="KW-0677">Repeat</keyword>
<sequence length="990" mass="111428">MDPATIVGLIASVVTIVEFTTDVVRESHDLVRSGRKPTSVRIAEVVKCQQDACQRLLVDIAKDEAIERKKTAENIAQGRSSRIELEQSPSLSQLAKSCVEEASLLTKTLNSLAVKARDDGTMSLGAALWSVGRARMKKKDIEDAQRKLQANIGNLLLHTISRAQKNNATTTNDLIQSISSNQTSTIELAIADLKATSEAHATEQTNLLAELRDSVGGEYDRITSAQPSSAAGPFGPGPELDHVLLESQLGPLDQLDHNKAALEAKACARILQSLDFSERSRRQMAFQDAHHDTFDWMFEPGSSPIQDWANSPRGIFWINDIYFWYLGTDLQKSEEGLLKSMLYQILHDSREPLPVACPNRWVSVRKAIETADVRELDLHLDAASVPWTCFELRAALDRVAECTSDRRFTFFIDGLDEYNADQTALVKLIQKLARNPNFKFCVSSRPWNVFVNAFTSHQDMFILEELTRNDIWKYVHAELAPNVLNENQSELELLCAEVVDKAQGVFLWVFLAVRSLKEGLEENDDIRILRQRLQELPADLEEYLDVILSRVHKVYRNLTATALYILHRAVQLQNQDTAWKLTDGHHRSFLNIWLLKQGMEAEDFALKQEIVDVDVPKCHDMVIQTSRFISACCKDLLCVPKPPPAGNSDKQTYMTQYKVEFLHRTVFEYLNGSRILGRLQSSAIPHVGGPQFDVMSALARLSFVPIHSAGRLRFLKETLQGFEESSPHEMVVYQRLDRIAAHYLDFCLCPGTCTADCTQSRLQYFPDAISHKMNVKDGVKPVTKPSSTSLLRELVSRRQLRFVTTLLRINPSIVEHDDNGRRPLLCQALGYGPRSSKHVAPRSEVDVDCVQAYVGSVGGSSILDPCMRNLRDRLLCDWYRATRIGQVANAVELWTVVKLFMRPRFENLSRQLEGIKGAPSMIKVLYEVVPATHQHELRDLLAGKVLGAEQVDPQQSEGAAEEKAVVVVEESRTLTAEEIEAYFQRTGFRP</sequence>
<evidence type="ECO:0000313" key="5">
    <source>
        <dbReference type="Proteomes" id="UP000245764"/>
    </source>
</evidence>
<dbReference type="SUPFAM" id="SSF52540">
    <property type="entry name" value="P-loop containing nucleoside triphosphate hydrolases"/>
    <property type="match status" value="1"/>
</dbReference>
<dbReference type="AlphaFoldDB" id="A0A2H1GSY9"/>
<feature type="domain" description="Nephrocystin 3-like N-terminal" evidence="2">
    <location>
        <begin position="322"/>
        <end position="445"/>
    </location>
</feature>
<dbReference type="Pfam" id="PF24883">
    <property type="entry name" value="NPHP3_N"/>
    <property type="match status" value="1"/>
</dbReference>
<evidence type="ECO:0000313" key="4">
    <source>
        <dbReference type="EMBL" id="SMR56670.1"/>
    </source>
</evidence>